<keyword evidence="2" id="KW-1185">Reference proteome</keyword>
<proteinExistence type="predicted"/>
<reference evidence="1 2" key="1">
    <citation type="submission" date="2023-03" db="EMBL/GenBank/DDBJ databases">
        <title>NovoSphingobium album sp. nov. isolated from polycyclic aromatic hydrocarbons- and heavy-metal polluted soil.</title>
        <authorList>
            <person name="Liu Z."/>
            <person name="Wang K."/>
        </authorList>
    </citation>
    <scope>NUCLEOTIDE SEQUENCE [LARGE SCALE GENOMIC DNA]</scope>
    <source>
        <strain evidence="1 2">H3SJ31-1</strain>
    </source>
</reference>
<protein>
    <submittedName>
        <fullName evidence="1">SEC-C metal-binding domain-containing protein</fullName>
    </submittedName>
</protein>
<dbReference type="PANTHER" id="PTHR33747:SF1">
    <property type="entry name" value="ADENYLATE CYCLASE-ASSOCIATED CAP C-TERMINAL DOMAIN-CONTAINING PROTEIN"/>
    <property type="match status" value="1"/>
</dbReference>
<dbReference type="InterPro" id="IPR004027">
    <property type="entry name" value="SEC_C_motif"/>
</dbReference>
<dbReference type="Gene3D" id="3.10.450.50">
    <property type="match status" value="1"/>
</dbReference>
<accession>A0ABT5WTJ2</accession>
<dbReference type="Proteomes" id="UP001216253">
    <property type="component" value="Unassembled WGS sequence"/>
</dbReference>
<dbReference type="PANTHER" id="PTHR33747">
    <property type="entry name" value="UPF0225 PROTEIN SCO1677"/>
    <property type="match status" value="1"/>
</dbReference>
<dbReference type="EMBL" id="JARESE010000054">
    <property type="protein sequence ID" value="MDE8653209.1"/>
    <property type="molecule type" value="Genomic_DNA"/>
</dbReference>
<dbReference type="Pfam" id="PF02810">
    <property type="entry name" value="SEC-C"/>
    <property type="match status" value="1"/>
</dbReference>
<organism evidence="1 2">
    <name type="scientific">Novosphingobium album</name>
    <name type="common">ex Liu et al. 2023</name>
    <dbReference type="NCBI Taxonomy" id="3031130"/>
    <lineage>
        <taxon>Bacteria</taxon>
        <taxon>Pseudomonadati</taxon>
        <taxon>Pseudomonadota</taxon>
        <taxon>Alphaproteobacteria</taxon>
        <taxon>Sphingomonadales</taxon>
        <taxon>Sphingomonadaceae</taxon>
        <taxon>Novosphingobium</taxon>
    </lineage>
</organism>
<comment type="caution">
    <text evidence="1">The sequence shown here is derived from an EMBL/GenBank/DDBJ whole genome shotgun (WGS) entry which is preliminary data.</text>
</comment>
<sequence>MTKRRSQPKNDALRPPEPRSEAVILADLKALCGQPGFANAVAFACIRDDLILYETEVTAENMSSMYAASRLVRTEVATLLGFMVQAGDAPFEHPERQPADMLVEAEALLEELHRCLSSRWSIDLPAQMERGESLPPMNGEAMREPIFYGGEAALSFQYLDFALLKYRDDNDWLVAHRGFRIEDAATVARSINDRVIEGIEALRRLWQEGDTARFLPVDPFRFSASEIATRSGLDEALVEKVLEAFALPAGPCNFGFQALGDFNEINARPLIRHEGNYCSFKYYSLLESIYESPFYWMVQDKAYRSTADANRGRFTERFAFDQLVSAFGAARVWRNVNLHRAKGERVGEIDVLVVLGGRAIVVQCKSKRLTLEARKGNDLALSKDFHGAFQHAYDQALLCAEALADPHIQAITDDGQVITFSGAISRTLPLCLVADNYPALAMQVDQFLKRREVPNVLPALFTDIFALDAMAEMLDRPLYFLNYLELRARFGEKLLFSHEMTLLSYHLKYNLWVEDKYDSMMLEDDFAADLEIAMLARRAGLPGAKTPKGILTAMQGTRFDALIRRVEEQDDPALVDLGMLLLQVSGKSAKAISDATERVVGQTRADARLHDVSLAFPPSGITMHCSYAPAREAAERLEAHCTLRKYDTRAESWHGLWLDPRDGLPRFGIKIEYPWEVDPQMGRAVLSMRAPAANYVGPAASRMRRKIGRNEPCPCGSGQKYKKCCLGLT</sequence>
<name>A0ABT5WTJ2_9SPHN</name>
<evidence type="ECO:0000313" key="1">
    <source>
        <dbReference type="EMBL" id="MDE8653209.1"/>
    </source>
</evidence>
<dbReference type="RefSeq" id="WP_275229320.1">
    <property type="nucleotide sequence ID" value="NZ_JARESE010000054.1"/>
</dbReference>
<gene>
    <name evidence="1" type="ORF">PYV00_16025</name>
</gene>
<evidence type="ECO:0000313" key="2">
    <source>
        <dbReference type="Proteomes" id="UP001216253"/>
    </source>
</evidence>
<dbReference type="SUPFAM" id="SSF103642">
    <property type="entry name" value="Sec-C motif"/>
    <property type="match status" value="1"/>
</dbReference>